<proteinExistence type="predicted"/>
<accession>A0ABR1FTS9</accession>
<keyword evidence="2" id="KW-1185">Reference proteome</keyword>
<reference evidence="1 2" key="1">
    <citation type="submission" date="2024-03" db="EMBL/GenBank/DDBJ databases">
        <title>Aureococcus anophagefferens CCMP1851 and Kratosvirus quantuckense: Draft genome of a second virus-susceptible host strain in the model system.</title>
        <authorList>
            <person name="Chase E."/>
            <person name="Truchon A.R."/>
            <person name="Schepens W."/>
            <person name="Wilhelm S.W."/>
        </authorList>
    </citation>
    <scope>NUCLEOTIDE SEQUENCE [LARGE SCALE GENOMIC DNA]</scope>
    <source>
        <strain evidence="1 2">CCMP1851</strain>
    </source>
</reference>
<comment type="caution">
    <text evidence="1">The sequence shown here is derived from an EMBL/GenBank/DDBJ whole genome shotgun (WGS) entry which is preliminary data.</text>
</comment>
<name>A0ABR1FTS9_AURAN</name>
<dbReference type="Proteomes" id="UP001363151">
    <property type="component" value="Unassembled WGS sequence"/>
</dbReference>
<evidence type="ECO:0000313" key="1">
    <source>
        <dbReference type="EMBL" id="KAK7238449.1"/>
    </source>
</evidence>
<protein>
    <recommendedName>
        <fullName evidence="3">Glycosyltransferase 2-like domain-containing protein</fullName>
    </recommendedName>
</protein>
<dbReference type="SUPFAM" id="SSF53448">
    <property type="entry name" value="Nucleotide-diphospho-sugar transferases"/>
    <property type="match status" value="1"/>
</dbReference>
<organism evidence="1 2">
    <name type="scientific">Aureococcus anophagefferens</name>
    <name type="common">Harmful bloom alga</name>
    <dbReference type="NCBI Taxonomy" id="44056"/>
    <lineage>
        <taxon>Eukaryota</taxon>
        <taxon>Sar</taxon>
        <taxon>Stramenopiles</taxon>
        <taxon>Ochrophyta</taxon>
        <taxon>Pelagophyceae</taxon>
        <taxon>Pelagomonadales</taxon>
        <taxon>Pelagomonadaceae</taxon>
        <taxon>Aureococcus</taxon>
    </lineage>
</organism>
<sequence length="309" mass="33500">MHRLLVFAATASAAKQQRCGCAVIGANASLAANPACPERFRGHDALDAGTAELTVAYLYYRDVAYAARHVAAWNAYDDALLAKLLFLIVDDGSPRDAAADVFAPLAPRGRVVVVRIAEDLAWNVGGARNLAFHVASVRRETRVDAAFARFHVAPTSHVLAVDSDQKLSPALLDWALAHRPAGCAVARGFPRVLESSGRKHRRAHPGVVLESRRTYWTAGGCDVDSREDLVGHYGFTDLAHYGRVEAAGCALEAAASAPPLVYMDEPREKAAFFSRSTRRNRGVLDAKLAGDAAWSADYLRFSWDFVRLS</sequence>
<evidence type="ECO:0000313" key="2">
    <source>
        <dbReference type="Proteomes" id="UP001363151"/>
    </source>
</evidence>
<evidence type="ECO:0008006" key="3">
    <source>
        <dbReference type="Google" id="ProtNLM"/>
    </source>
</evidence>
<dbReference type="EMBL" id="JBBJCI010000230">
    <property type="protein sequence ID" value="KAK7238449.1"/>
    <property type="molecule type" value="Genomic_DNA"/>
</dbReference>
<dbReference type="InterPro" id="IPR029044">
    <property type="entry name" value="Nucleotide-diphossugar_trans"/>
</dbReference>
<gene>
    <name evidence="1" type="ORF">SO694_00023484</name>
</gene>